<dbReference type="RefSeq" id="WP_105804151.1">
    <property type="nucleotide sequence ID" value="NZ_MWZD01000012.1"/>
</dbReference>
<evidence type="ECO:0008006" key="8">
    <source>
        <dbReference type="Google" id="ProtNLM"/>
    </source>
</evidence>
<accession>A0A2S9QS99</accession>
<dbReference type="OrthoDB" id="4919685at2"/>
<feature type="domain" description="IclR-ED" evidence="5">
    <location>
        <begin position="77"/>
        <end position="255"/>
    </location>
</feature>
<dbReference type="InterPro" id="IPR050707">
    <property type="entry name" value="HTH_MetabolicPath_Reg"/>
</dbReference>
<sequence>MSTDGSGAALPSALRQGAALLSAVADRERSGRAGLSASRLAEQTGIERSRTSRLTQELVELGFLQRDEDATFRAGPAYFELAASRQEEWLRAARGALRSLVARFRVSARVLAADGPRAVLLRLETASGAPETAATPGMVTPIWCTGGGRALLWLDSRARLEERLRGVEFVGVGGPRAAHSAAGVWELMERDRARGFVSADQEFEYGVREIAAPVLVAGRLRGAVSVACRSDDADLVPVLGEEVRAVAKRLGSASG</sequence>
<dbReference type="Pfam" id="PF09339">
    <property type="entry name" value="HTH_IclR"/>
    <property type="match status" value="1"/>
</dbReference>
<dbReference type="PANTHER" id="PTHR30136:SF35">
    <property type="entry name" value="HTH-TYPE TRANSCRIPTIONAL REGULATOR RV1719"/>
    <property type="match status" value="1"/>
</dbReference>
<name>A0A2S9QS99_9MICO</name>
<dbReference type="AlphaFoldDB" id="A0A2S9QS99"/>
<dbReference type="InterPro" id="IPR014757">
    <property type="entry name" value="Tscrpt_reg_IclR_C"/>
</dbReference>
<evidence type="ECO:0000256" key="2">
    <source>
        <dbReference type="ARBA" id="ARBA00023125"/>
    </source>
</evidence>
<dbReference type="PROSITE" id="PS51077">
    <property type="entry name" value="HTH_ICLR"/>
    <property type="match status" value="1"/>
</dbReference>
<dbReference type="InterPro" id="IPR036388">
    <property type="entry name" value="WH-like_DNA-bd_sf"/>
</dbReference>
<dbReference type="Proteomes" id="UP000238650">
    <property type="component" value="Unassembled WGS sequence"/>
</dbReference>
<reference evidence="6 7" key="1">
    <citation type="journal article" date="2017" name="New Microbes New Infect">
        <title>Genome sequence of 'Leucobacter massiliensis' sp. nov. isolated from human pharynx after travel to the 2014 Hajj.</title>
        <authorList>
            <person name="Leangapichart T."/>
            <person name="Gautret P."/>
            <person name="Nguyen T.T."/>
            <person name="Armstrong N."/>
            <person name="Rolain J.M."/>
        </authorList>
    </citation>
    <scope>NUCLEOTIDE SEQUENCE [LARGE SCALE GENOMIC DNA]</scope>
    <source>
        <strain evidence="6 7">122RC15</strain>
    </source>
</reference>
<gene>
    <name evidence="6" type="ORF">B4915_01920</name>
</gene>
<evidence type="ECO:0000256" key="1">
    <source>
        <dbReference type="ARBA" id="ARBA00023015"/>
    </source>
</evidence>
<evidence type="ECO:0000259" key="4">
    <source>
        <dbReference type="PROSITE" id="PS51077"/>
    </source>
</evidence>
<dbReference type="SUPFAM" id="SSF55781">
    <property type="entry name" value="GAF domain-like"/>
    <property type="match status" value="1"/>
</dbReference>
<keyword evidence="2" id="KW-0238">DNA-binding</keyword>
<protein>
    <recommendedName>
        <fullName evidence="8">IclR family transcriptional regulator</fullName>
    </recommendedName>
</protein>
<dbReference type="Gene3D" id="3.30.450.40">
    <property type="match status" value="1"/>
</dbReference>
<dbReference type="EMBL" id="MWZD01000012">
    <property type="protein sequence ID" value="PRI12448.1"/>
    <property type="molecule type" value="Genomic_DNA"/>
</dbReference>
<dbReference type="GO" id="GO:0045892">
    <property type="term" value="P:negative regulation of DNA-templated transcription"/>
    <property type="evidence" value="ECO:0007669"/>
    <property type="project" value="TreeGrafter"/>
</dbReference>
<evidence type="ECO:0000313" key="6">
    <source>
        <dbReference type="EMBL" id="PRI12448.1"/>
    </source>
</evidence>
<dbReference type="InterPro" id="IPR029016">
    <property type="entry name" value="GAF-like_dom_sf"/>
</dbReference>
<keyword evidence="7" id="KW-1185">Reference proteome</keyword>
<evidence type="ECO:0000259" key="5">
    <source>
        <dbReference type="PROSITE" id="PS51078"/>
    </source>
</evidence>
<evidence type="ECO:0000256" key="3">
    <source>
        <dbReference type="ARBA" id="ARBA00023163"/>
    </source>
</evidence>
<dbReference type="GO" id="GO:0003677">
    <property type="term" value="F:DNA binding"/>
    <property type="evidence" value="ECO:0007669"/>
    <property type="project" value="UniProtKB-KW"/>
</dbReference>
<dbReference type="Pfam" id="PF01614">
    <property type="entry name" value="IclR_C"/>
    <property type="match status" value="1"/>
</dbReference>
<dbReference type="Gene3D" id="1.10.10.10">
    <property type="entry name" value="Winged helix-like DNA-binding domain superfamily/Winged helix DNA-binding domain"/>
    <property type="match status" value="1"/>
</dbReference>
<keyword evidence="3" id="KW-0804">Transcription</keyword>
<organism evidence="6 7">
    <name type="scientific">Leucobacter massiliensis</name>
    <dbReference type="NCBI Taxonomy" id="1686285"/>
    <lineage>
        <taxon>Bacteria</taxon>
        <taxon>Bacillati</taxon>
        <taxon>Actinomycetota</taxon>
        <taxon>Actinomycetes</taxon>
        <taxon>Micrococcales</taxon>
        <taxon>Microbacteriaceae</taxon>
        <taxon>Leucobacter</taxon>
    </lineage>
</organism>
<dbReference type="PROSITE" id="PS51078">
    <property type="entry name" value="ICLR_ED"/>
    <property type="match status" value="1"/>
</dbReference>
<dbReference type="InterPro" id="IPR005471">
    <property type="entry name" value="Tscrpt_reg_IclR_N"/>
</dbReference>
<dbReference type="SMART" id="SM00346">
    <property type="entry name" value="HTH_ICLR"/>
    <property type="match status" value="1"/>
</dbReference>
<comment type="caution">
    <text evidence="6">The sequence shown here is derived from an EMBL/GenBank/DDBJ whole genome shotgun (WGS) entry which is preliminary data.</text>
</comment>
<dbReference type="SUPFAM" id="SSF46785">
    <property type="entry name" value="Winged helix' DNA-binding domain"/>
    <property type="match status" value="1"/>
</dbReference>
<dbReference type="InterPro" id="IPR036390">
    <property type="entry name" value="WH_DNA-bd_sf"/>
</dbReference>
<dbReference type="GO" id="GO:0003700">
    <property type="term" value="F:DNA-binding transcription factor activity"/>
    <property type="evidence" value="ECO:0007669"/>
    <property type="project" value="TreeGrafter"/>
</dbReference>
<proteinExistence type="predicted"/>
<feature type="domain" description="HTH iclR-type" evidence="4">
    <location>
        <begin position="11"/>
        <end position="76"/>
    </location>
</feature>
<evidence type="ECO:0000313" key="7">
    <source>
        <dbReference type="Proteomes" id="UP000238650"/>
    </source>
</evidence>
<dbReference type="PANTHER" id="PTHR30136">
    <property type="entry name" value="HELIX-TURN-HELIX TRANSCRIPTIONAL REGULATOR, ICLR FAMILY"/>
    <property type="match status" value="1"/>
</dbReference>
<keyword evidence="1" id="KW-0805">Transcription regulation</keyword>